<dbReference type="Gene3D" id="1.20.120.450">
    <property type="entry name" value="dinb family like domain"/>
    <property type="match status" value="1"/>
</dbReference>
<evidence type="ECO:0000313" key="2">
    <source>
        <dbReference type="Proteomes" id="UP000276103"/>
    </source>
</evidence>
<proteinExistence type="predicted"/>
<organism evidence="1 2">
    <name type="scientific">Trichormus variabilis SAG 1403-4b</name>
    <dbReference type="NCBI Taxonomy" id="447716"/>
    <lineage>
        <taxon>Bacteria</taxon>
        <taxon>Bacillati</taxon>
        <taxon>Cyanobacteriota</taxon>
        <taxon>Cyanophyceae</taxon>
        <taxon>Nostocales</taxon>
        <taxon>Nostocaceae</taxon>
        <taxon>Trichormus</taxon>
    </lineage>
</organism>
<dbReference type="EMBL" id="RSCM01000016">
    <property type="protein sequence ID" value="RUS93833.1"/>
    <property type="molecule type" value="Genomic_DNA"/>
</dbReference>
<name>A0A433UIX6_ANAVA</name>
<evidence type="ECO:0008006" key="3">
    <source>
        <dbReference type="Google" id="ProtNLM"/>
    </source>
</evidence>
<dbReference type="PANTHER" id="PTHR36922">
    <property type="entry name" value="BLL2446 PROTEIN"/>
    <property type="match status" value="1"/>
</dbReference>
<dbReference type="RefSeq" id="WP_127055900.1">
    <property type="nucleotide sequence ID" value="NZ_RSCM01000016.1"/>
</dbReference>
<dbReference type="SUPFAM" id="SSF109854">
    <property type="entry name" value="DinB/YfiT-like putative metalloenzymes"/>
    <property type="match status" value="1"/>
</dbReference>
<evidence type="ECO:0000313" key="1">
    <source>
        <dbReference type="EMBL" id="RUS93833.1"/>
    </source>
</evidence>
<dbReference type="AlphaFoldDB" id="A0A433UIX6"/>
<dbReference type="Proteomes" id="UP000276103">
    <property type="component" value="Unassembled WGS sequence"/>
</dbReference>
<dbReference type="PANTHER" id="PTHR36922:SF1">
    <property type="entry name" value="DUF1993 DOMAIN-CONTAINING PROTEIN"/>
    <property type="match status" value="1"/>
</dbReference>
<dbReference type="OrthoDB" id="338237at2"/>
<comment type="caution">
    <text evidence="1">The sequence shown here is derived from an EMBL/GenBank/DDBJ whole genome shotgun (WGS) entry which is preliminary data.</text>
</comment>
<protein>
    <recommendedName>
        <fullName evidence="3">DUF1993 domain-containing protein</fullName>
    </recommendedName>
</protein>
<accession>A0A433UIX6</accession>
<sequence>MTISMYKATVPVSIHSLNNLIAILEKGAEYAETKKIDPSVLINSRLFPDMFPLSRQVQIACDVANRGTAKLAEIEAPKFEDNETTFPQLIDRVQKTISQLNTLKPEQIDGSEERTITLEAGGTTLSFQGMPFLLYFVLPNLYFHVTTTYDILRHCGVELGKRDFLGQP</sequence>
<dbReference type="Pfam" id="PF09351">
    <property type="entry name" value="DUF1993"/>
    <property type="match status" value="1"/>
</dbReference>
<reference evidence="1 2" key="1">
    <citation type="journal article" date="2019" name="Genome Biol. Evol.">
        <title>Day and night: Metabolic profiles and evolutionary relationships of six axenic non-marine cyanobacteria.</title>
        <authorList>
            <person name="Will S.E."/>
            <person name="Henke P."/>
            <person name="Boedeker C."/>
            <person name="Huang S."/>
            <person name="Brinkmann H."/>
            <person name="Rohde M."/>
            <person name="Jarek M."/>
            <person name="Friedl T."/>
            <person name="Seufert S."/>
            <person name="Schumacher M."/>
            <person name="Overmann J."/>
            <person name="Neumann-Schaal M."/>
            <person name="Petersen J."/>
        </authorList>
    </citation>
    <scope>NUCLEOTIDE SEQUENCE [LARGE SCALE GENOMIC DNA]</scope>
    <source>
        <strain evidence="1 2">SAG 1403-4b</strain>
    </source>
</reference>
<dbReference type="InterPro" id="IPR018531">
    <property type="entry name" value="DUF1993"/>
</dbReference>
<keyword evidence="2" id="KW-1185">Reference proteome</keyword>
<dbReference type="InterPro" id="IPR034660">
    <property type="entry name" value="DinB/YfiT-like"/>
</dbReference>
<gene>
    <name evidence="1" type="ORF">DSM107003_40690</name>
</gene>